<dbReference type="EMBL" id="JAPNNL010000207">
    <property type="protein sequence ID" value="MDA0638134.1"/>
    <property type="molecule type" value="Genomic_DNA"/>
</dbReference>
<dbReference type="InterPro" id="IPR045851">
    <property type="entry name" value="AMP-bd_C_sf"/>
</dbReference>
<feature type="region of interest" description="Disordered" evidence="1">
    <location>
        <begin position="196"/>
        <end position="217"/>
    </location>
</feature>
<keyword evidence="3" id="KW-1185">Reference proteome</keyword>
<dbReference type="Proteomes" id="UP001144036">
    <property type="component" value="Unassembled WGS sequence"/>
</dbReference>
<dbReference type="Gene3D" id="3.40.50.12780">
    <property type="entry name" value="N-terminal domain of ligase-like"/>
    <property type="match status" value="1"/>
</dbReference>
<keyword evidence="2" id="KW-0436">Ligase</keyword>
<sequence>MRWDTCAEDIEELVRAVVPDTVELRTSGSTGAAAVWRRTREQLWAEAGLLAGLLEAERPEAVLAFAPPRHVYGALATVLMPARLRVPVWYRPGAFGGLPDPAQARRWGVVAIPSVFPVLRSRMAWVRAAERVAVLHSTATLPSTAAHFQDEAGPERVTLVEVFGSTESGGVAYRRWAPDNPPWTLLDDVTFAHHDAHPHDAHHDAHPHDDDPDGEVPLAVRSGRLAARPGEPAPQVWQLDDYIEPLDERRFRFRGRRNRLLKVNGRRVNLDEVEERLRARLRCADLACLPVTDGVTGEHFEVLLVPGPGRSAAGIGLESAVAELDIRPRDVRVVERIERSETGKLRQIQQASSER</sequence>
<evidence type="ECO:0000313" key="2">
    <source>
        <dbReference type="EMBL" id="MDA0638134.1"/>
    </source>
</evidence>
<dbReference type="SUPFAM" id="SSF56801">
    <property type="entry name" value="Acetyl-CoA synthetase-like"/>
    <property type="match status" value="1"/>
</dbReference>
<evidence type="ECO:0000313" key="3">
    <source>
        <dbReference type="Proteomes" id="UP001144036"/>
    </source>
</evidence>
<gene>
    <name evidence="2" type="ORF">OUY22_32395</name>
</gene>
<protein>
    <submittedName>
        <fullName evidence="2">Long-chain fatty acid--CoA ligase</fullName>
    </submittedName>
</protein>
<dbReference type="GO" id="GO:0016874">
    <property type="term" value="F:ligase activity"/>
    <property type="evidence" value="ECO:0007669"/>
    <property type="project" value="UniProtKB-KW"/>
</dbReference>
<proteinExistence type="predicted"/>
<comment type="caution">
    <text evidence="2">The sequence shown here is derived from an EMBL/GenBank/DDBJ whole genome shotgun (WGS) entry which is preliminary data.</text>
</comment>
<dbReference type="Gene3D" id="3.30.300.30">
    <property type="match status" value="1"/>
</dbReference>
<accession>A0ABT4SLZ5</accession>
<reference evidence="2" key="1">
    <citation type="submission" date="2022-11" db="EMBL/GenBank/DDBJ databases">
        <title>Nonomuraea corallina sp. nov., a new species of the genus Nonomuraea isolated from sea side sediment in Thai sea.</title>
        <authorList>
            <person name="Ngamcharungchit C."/>
            <person name="Matsumoto A."/>
            <person name="Suriyachadkun C."/>
            <person name="Panbangred W."/>
            <person name="Inahashi Y."/>
            <person name="Intra B."/>
        </authorList>
    </citation>
    <scope>NUCLEOTIDE SEQUENCE</scope>
    <source>
        <strain evidence="2">MCN248</strain>
    </source>
</reference>
<dbReference type="InterPro" id="IPR042099">
    <property type="entry name" value="ANL_N_sf"/>
</dbReference>
<organism evidence="2 3">
    <name type="scientific">Nonomuraea corallina</name>
    <dbReference type="NCBI Taxonomy" id="2989783"/>
    <lineage>
        <taxon>Bacteria</taxon>
        <taxon>Bacillati</taxon>
        <taxon>Actinomycetota</taxon>
        <taxon>Actinomycetes</taxon>
        <taxon>Streptosporangiales</taxon>
        <taxon>Streptosporangiaceae</taxon>
        <taxon>Nonomuraea</taxon>
    </lineage>
</organism>
<name>A0ABT4SLZ5_9ACTN</name>
<dbReference type="RefSeq" id="WP_270159062.1">
    <property type="nucleotide sequence ID" value="NZ_JAPNNL010000207.1"/>
</dbReference>
<evidence type="ECO:0000256" key="1">
    <source>
        <dbReference type="SAM" id="MobiDB-lite"/>
    </source>
</evidence>
<feature type="compositionally biased region" description="Basic and acidic residues" evidence="1">
    <location>
        <begin position="196"/>
        <end position="209"/>
    </location>
</feature>